<dbReference type="InterPro" id="IPR032694">
    <property type="entry name" value="CopC/D"/>
</dbReference>
<proteinExistence type="predicted"/>
<keyword evidence="2" id="KW-1003">Cell membrane</keyword>
<gene>
    <name evidence="14" type="ORF">GCM10022255_097830</name>
</gene>
<comment type="subcellular location">
    <subcellularLocation>
        <location evidence="1">Cell membrane</location>
        <topology evidence="1">Multi-pass membrane protein</topology>
    </subcellularLocation>
</comment>
<evidence type="ECO:0000313" key="14">
    <source>
        <dbReference type="EMBL" id="GAA4262162.1"/>
    </source>
</evidence>
<feature type="transmembrane region" description="Helical" evidence="10">
    <location>
        <begin position="464"/>
        <end position="483"/>
    </location>
</feature>
<evidence type="ECO:0000256" key="3">
    <source>
        <dbReference type="ARBA" id="ARBA00022692"/>
    </source>
</evidence>
<evidence type="ECO:0000256" key="8">
    <source>
        <dbReference type="ARBA" id="ARBA00023136"/>
    </source>
</evidence>
<dbReference type="Pfam" id="PF05425">
    <property type="entry name" value="CopD"/>
    <property type="match status" value="1"/>
</dbReference>
<dbReference type="PANTHER" id="PTHR34820">
    <property type="entry name" value="INNER MEMBRANE PROTEIN YEBZ"/>
    <property type="match status" value="1"/>
</dbReference>
<feature type="transmembrane region" description="Helical" evidence="10">
    <location>
        <begin position="226"/>
        <end position="248"/>
    </location>
</feature>
<dbReference type="SUPFAM" id="SSF81296">
    <property type="entry name" value="E set domains"/>
    <property type="match status" value="1"/>
</dbReference>
<feature type="compositionally biased region" description="Acidic residues" evidence="9">
    <location>
        <begin position="423"/>
        <end position="439"/>
    </location>
</feature>
<keyword evidence="4" id="KW-0479">Metal-binding</keyword>
<dbReference type="InterPro" id="IPR014755">
    <property type="entry name" value="Cu-Rt/internalin_Ig-like"/>
</dbReference>
<dbReference type="RefSeq" id="WP_345139543.1">
    <property type="nucleotide sequence ID" value="NZ_BAABAT010000050.1"/>
</dbReference>
<feature type="transmembrane region" description="Helical" evidence="10">
    <location>
        <begin position="364"/>
        <end position="385"/>
    </location>
</feature>
<evidence type="ECO:0000256" key="6">
    <source>
        <dbReference type="ARBA" id="ARBA00022989"/>
    </source>
</evidence>
<evidence type="ECO:0000256" key="5">
    <source>
        <dbReference type="ARBA" id="ARBA00022729"/>
    </source>
</evidence>
<evidence type="ECO:0000256" key="1">
    <source>
        <dbReference type="ARBA" id="ARBA00004651"/>
    </source>
</evidence>
<dbReference type="Proteomes" id="UP001500620">
    <property type="component" value="Unassembled WGS sequence"/>
</dbReference>
<feature type="transmembrane region" description="Helical" evidence="10">
    <location>
        <begin position="328"/>
        <end position="352"/>
    </location>
</feature>
<keyword evidence="8 10" id="KW-0472">Membrane</keyword>
<evidence type="ECO:0000256" key="7">
    <source>
        <dbReference type="ARBA" id="ARBA00023008"/>
    </source>
</evidence>
<evidence type="ECO:0000256" key="4">
    <source>
        <dbReference type="ARBA" id="ARBA00022723"/>
    </source>
</evidence>
<evidence type="ECO:0000313" key="15">
    <source>
        <dbReference type="Proteomes" id="UP001500620"/>
    </source>
</evidence>
<dbReference type="EMBL" id="BAABAT010000050">
    <property type="protein sequence ID" value="GAA4262162.1"/>
    <property type="molecule type" value="Genomic_DNA"/>
</dbReference>
<feature type="transmembrane region" description="Helical" evidence="10">
    <location>
        <begin position="154"/>
        <end position="174"/>
    </location>
</feature>
<dbReference type="InterPro" id="IPR007348">
    <property type="entry name" value="CopC_dom"/>
</dbReference>
<feature type="domain" description="CopC" evidence="12">
    <location>
        <begin position="30"/>
        <end position="122"/>
    </location>
</feature>
<comment type="caution">
    <text evidence="14">The sequence shown here is derived from an EMBL/GenBank/DDBJ whole genome shotgun (WGS) entry which is preliminary data.</text>
</comment>
<feature type="signal peptide" evidence="11">
    <location>
        <begin position="1"/>
        <end position="31"/>
    </location>
</feature>
<evidence type="ECO:0000256" key="10">
    <source>
        <dbReference type="SAM" id="Phobius"/>
    </source>
</evidence>
<feature type="chain" id="PRO_5047043893" evidence="11">
    <location>
        <begin position="32"/>
        <end position="604"/>
    </location>
</feature>
<feature type="domain" description="Copper resistance protein D" evidence="13">
    <location>
        <begin position="326"/>
        <end position="394"/>
    </location>
</feature>
<reference evidence="15" key="1">
    <citation type="journal article" date="2019" name="Int. J. Syst. Evol. Microbiol.">
        <title>The Global Catalogue of Microorganisms (GCM) 10K type strain sequencing project: providing services to taxonomists for standard genome sequencing and annotation.</title>
        <authorList>
            <consortium name="The Broad Institute Genomics Platform"/>
            <consortium name="The Broad Institute Genome Sequencing Center for Infectious Disease"/>
            <person name="Wu L."/>
            <person name="Ma J."/>
        </authorList>
    </citation>
    <scope>NUCLEOTIDE SEQUENCE [LARGE SCALE GENOMIC DNA]</scope>
    <source>
        <strain evidence="15">JCM 17441</strain>
    </source>
</reference>
<dbReference type="PANTHER" id="PTHR34820:SF4">
    <property type="entry name" value="INNER MEMBRANE PROTEIN YEBZ"/>
    <property type="match status" value="1"/>
</dbReference>
<feature type="transmembrane region" description="Helical" evidence="10">
    <location>
        <begin position="186"/>
        <end position="206"/>
    </location>
</feature>
<sequence>MTRRRWSIPLAMLLGALAILVLPAAPASAHATLEQTAPVAGTVLDQLPGEVTLNFSEPVRLVVDKIRVTGPDGNRADTGKPAVRDSELVIPLKQGGPKGTYLVSYRVISADSHPVSGGYTFSYGQPSAVPNQDDAGSSVQTDAVVKNAMSVARFLGFAGLVLLIGPALILFALWPRRLPTRDPGRLAQAGAGLLAVSTILELYLQIPYTAGTSLFDVSGAATREVLGTPFGAAHLVRLGVVIAVALLLRPLIAGRASKIDQTLLVILGVVGLGTWPVSGHPSASPVPTLTVVADVAHLAAMSIWLGGLVMLFGFLLRRANTRELTAIVPVWSGWALFAITVLVLAGTAQALVEIGTLDALTGTLYGQLVIAKVALLAVVVSVAAYSRRITNRRFTPIPVAVGVGGSSEMPGMGGTSEAVRDAESDDALEDDEPGDEAGEGESGTQGEGAQEAANGTDRKRLRTAVLIEVAIAVIVLALTSVLVQTSPARSQNGVPAGPFDSTVTTNLLKLQVDISPGQVGLNAVHLYALKPDGSGPQTVVEWRATAALPSKEIEPLAVPLLGIGDDHAAGQITLTAPGTWEFKFTARVDDLNQTTVTVQVPVKS</sequence>
<evidence type="ECO:0000256" key="9">
    <source>
        <dbReference type="SAM" id="MobiDB-lite"/>
    </source>
</evidence>
<evidence type="ECO:0000259" key="12">
    <source>
        <dbReference type="Pfam" id="PF04234"/>
    </source>
</evidence>
<feature type="transmembrane region" description="Helical" evidence="10">
    <location>
        <begin position="260"/>
        <end position="278"/>
    </location>
</feature>
<accession>A0ABP8DQZ9</accession>
<keyword evidence="7" id="KW-0186">Copper</keyword>
<keyword evidence="5 11" id="KW-0732">Signal</keyword>
<organism evidence="14 15">
    <name type="scientific">Dactylosporangium darangshiense</name>
    <dbReference type="NCBI Taxonomy" id="579108"/>
    <lineage>
        <taxon>Bacteria</taxon>
        <taxon>Bacillati</taxon>
        <taxon>Actinomycetota</taxon>
        <taxon>Actinomycetes</taxon>
        <taxon>Micromonosporales</taxon>
        <taxon>Micromonosporaceae</taxon>
        <taxon>Dactylosporangium</taxon>
    </lineage>
</organism>
<dbReference type="InterPro" id="IPR008457">
    <property type="entry name" value="Cu-R_CopD_dom"/>
</dbReference>
<evidence type="ECO:0000259" key="13">
    <source>
        <dbReference type="Pfam" id="PF05425"/>
    </source>
</evidence>
<name>A0ABP8DQZ9_9ACTN</name>
<dbReference type="Gene3D" id="2.60.40.1220">
    <property type="match status" value="1"/>
</dbReference>
<feature type="transmembrane region" description="Helical" evidence="10">
    <location>
        <begin position="298"/>
        <end position="316"/>
    </location>
</feature>
<feature type="region of interest" description="Disordered" evidence="9">
    <location>
        <begin position="405"/>
        <end position="456"/>
    </location>
</feature>
<dbReference type="Pfam" id="PF04234">
    <property type="entry name" value="CopC"/>
    <property type="match status" value="1"/>
</dbReference>
<keyword evidence="3 10" id="KW-0812">Transmembrane</keyword>
<keyword evidence="15" id="KW-1185">Reference proteome</keyword>
<dbReference type="InterPro" id="IPR014756">
    <property type="entry name" value="Ig_E-set"/>
</dbReference>
<evidence type="ECO:0000256" key="2">
    <source>
        <dbReference type="ARBA" id="ARBA00022475"/>
    </source>
</evidence>
<evidence type="ECO:0000256" key="11">
    <source>
        <dbReference type="SAM" id="SignalP"/>
    </source>
</evidence>
<protein>
    <submittedName>
        <fullName evidence="14">Copper resistance protein CopC</fullName>
    </submittedName>
</protein>
<keyword evidence="6 10" id="KW-1133">Transmembrane helix</keyword>